<proteinExistence type="predicted"/>
<evidence type="ECO:0000313" key="2">
    <source>
        <dbReference type="EMBL" id="MBL0408371.1"/>
    </source>
</evidence>
<sequence>MDLQTVSKAITVHSSNIDLGNAFRELAERSILRTTIKYFGRLTTASVNVSRDGTLFHCAVEIQLAELRMVSAEGQHEDCQVAFNEALGEAESQLRRAKRELRESTASRTGKAMPPWDASSSLSMM</sequence>
<dbReference type="AlphaFoldDB" id="A0A936ZEI6"/>
<dbReference type="EMBL" id="JAEQMY010000199">
    <property type="protein sequence ID" value="MBL0408371.1"/>
    <property type="molecule type" value="Genomic_DNA"/>
</dbReference>
<name>A0A936ZEI6_9HYPH</name>
<dbReference type="InterPro" id="IPR003489">
    <property type="entry name" value="RHF/RaiA"/>
</dbReference>
<evidence type="ECO:0000313" key="3">
    <source>
        <dbReference type="Proteomes" id="UP000605848"/>
    </source>
</evidence>
<dbReference type="Gene3D" id="3.30.160.100">
    <property type="entry name" value="Ribosome hibernation promotion factor-like"/>
    <property type="match status" value="1"/>
</dbReference>
<feature type="region of interest" description="Disordered" evidence="1">
    <location>
        <begin position="95"/>
        <end position="125"/>
    </location>
</feature>
<dbReference type="Pfam" id="PF02482">
    <property type="entry name" value="Ribosomal_S30AE"/>
    <property type="match status" value="1"/>
</dbReference>
<gene>
    <name evidence="2" type="ORF">JKG68_31355</name>
</gene>
<dbReference type="RefSeq" id="WP_202066248.1">
    <property type="nucleotide sequence ID" value="NZ_JAEQMY010000199.1"/>
</dbReference>
<dbReference type="Proteomes" id="UP000605848">
    <property type="component" value="Unassembled WGS sequence"/>
</dbReference>
<dbReference type="InterPro" id="IPR036567">
    <property type="entry name" value="RHF-like"/>
</dbReference>
<dbReference type="SUPFAM" id="SSF69754">
    <property type="entry name" value="Ribosome binding protein Y (YfiA homologue)"/>
    <property type="match status" value="1"/>
</dbReference>
<evidence type="ECO:0000256" key="1">
    <source>
        <dbReference type="SAM" id="MobiDB-lite"/>
    </source>
</evidence>
<protein>
    <submittedName>
        <fullName evidence="2">Ribosome-associated translation inhibitor RaiA</fullName>
    </submittedName>
</protein>
<organism evidence="2 3">
    <name type="scientific">Microvirga aerilata</name>
    <dbReference type="NCBI Taxonomy" id="670292"/>
    <lineage>
        <taxon>Bacteria</taxon>
        <taxon>Pseudomonadati</taxon>
        <taxon>Pseudomonadota</taxon>
        <taxon>Alphaproteobacteria</taxon>
        <taxon>Hyphomicrobiales</taxon>
        <taxon>Methylobacteriaceae</taxon>
        <taxon>Microvirga</taxon>
    </lineage>
</organism>
<keyword evidence="3" id="KW-1185">Reference proteome</keyword>
<accession>A0A936ZEI6</accession>
<comment type="caution">
    <text evidence="2">The sequence shown here is derived from an EMBL/GenBank/DDBJ whole genome shotgun (WGS) entry which is preliminary data.</text>
</comment>
<reference evidence="2" key="1">
    <citation type="submission" date="2021-01" db="EMBL/GenBank/DDBJ databases">
        <title>Microvirga sp.</title>
        <authorList>
            <person name="Kim M.K."/>
        </authorList>
    </citation>
    <scope>NUCLEOTIDE SEQUENCE</scope>
    <source>
        <strain evidence="2">5420S-16</strain>
    </source>
</reference>